<dbReference type="Proteomes" id="UP000287972">
    <property type="component" value="Unassembled WGS sequence"/>
</dbReference>
<dbReference type="InterPro" id="IPR011990">
    <property type="entry name" value="TPR-like_helical_dom_sf"/>
</dbReference>
<dbReference type="EMBL" id="NKCL01000098">
    <property type="protein sequence ID" value="RSL82581.1"/>
    <property type="molecule type" value="Genomic_DNA"/>
</dbReference>
<sequence>MECFCHKLRTQKYHEVTETEPRKLPDSSSTSAISLRTRDQSLQVTTTLSSSASDLVKTYSYQNAVKTFKGGKLDVQPEGSDRGLFVRIFLAIEGTDQRIEVQQLFRRTCCYGFAQLHQKGTSIDQIVHEIEDALPHDRKTIRQKVYNIHRIGAKWVAIIQQFASVLQRAPQQLTGLLCLLGSPSTWERASTEDHRSALKHLSTTTDVSERILEFTPLVNGVLNQILLERSFVDETPRFALHSQSLLGTVPMSRSGRNSPQPGVACVRRDMHTAATAHVAWETPQLKAVLEAVPGPGGVQSDDAKVLLTLLSFFSTSDPIPLDLLSRGAGPCKRWTTLGGIEEVDAVHTGLAPELRSLLSDDKRLESVFDGLGLSSVVSRNHDQDYTLDETIASRVRESVPTEDLPFWRCQALIVSYRAIPWKYIEPATPSTKLFLPHLKHALQACQENYTSLSSSTRIDLVLTLVEASRFPNMAWKRFAISQAEIASCGLAHPYLDCRIAQSQSLLCRIAGDMDHATSTLTNHVQAGVEVDKRMHSALGQATIQRSLNCIQVEDLSTAKELLEQWTPLGQEPSLIEQVTVFRKHLLLGKILRFLGAFEESLVHLGKAREIAEHCKDLVFDEDLCDLTCEHADTLRELDDSGAAEHHLRTEIERRDQSGLSSGKSRLEISLAEALFAQGHLEEAERLCLEVQCRPGLLKFDKLRLHITLAKIRHVQSDNEGALSYWSGAMKEIGKFKLTNGRATRIIVISICDTLSGLGQTWLVDESLKQVESLDEMAKPGGTQHWIAGMRHWLEYLESRSLRSHI</sequence>
<organism evidence="1 2">
    <name type="scientific">Fusarium floridanum</name>
    <dbReference type="NCBI Taxonomy" id="1325733"/>
    <lineage>
        <taxon>Eukaryota</taxon>
        <taxon>Fungi</taxon>
        <taxon>Dikarya</taxon>
        <taxon>Ascomycota</taxon>
        <taxon>Pezizomycotina</taxon>
        <taxon>Sordariomycetes</taxon>
        <taxon>Hypocreomycetidae</taxon>
        <taxon>Hypocreales</taxon>
        <taxon>Nectriaceae</taxon>
        <taxon>Fusarium</taxon>
        <taxon>Fusarium solani species complex</taxon>
    </lineage>
</organism>
<protein>
    <submittedName>
        <fullName evidence="1">Uncharacterized protein</fullName>
    </submittedName>
</protein>
<name>A0A428RYF6_9HYPO</name>
<dbReference type="AlphaFoldDB" id="A0A428RYF6"/>
<evidence type="ECO:0000313" key="1">
    <source>
        <dbReference type="EMBL" id="RSL82581.1"/>
    </source>
</evidence>
<evidence type="ECO:0000313" key="2">
    <source>
        <dbReference type="Proteomes" id="UP000287972"/>
    </source>
</evidence>
<dbReference type="Gene3D" id="1.25.40.10">
    <property type="entry name" value="Tetratricopeptide repeat domain"/>
    <property type="match status" value="1"/>
</dbReference>
<accession>A0A428RYF6</accession>
<reference evidence="1 2" key="1">
    <citation type="submission" date="2017-06" db="EMBL/GenBank/DDBJ databases">
        <title>Comparative genomic analysis of Ambrosia Fusariam Clade fungi.</title>
        <authorList>
            <person name="Stajich J.E."/>
            <person name="Carrillo J."/>
            <person name="Kijimoto T."/>
            <person name="Eskalen A."/>
            <person name="O'Donnell K."/>
            <person name="Kasson M."/>
        </authorList>
    </citation>
    <scope>NUCLEOTIDE SEQUENCE [LARGE SCALE GENOMIC DNA]</scope>
    <source>
        <strain evidence="1 2">NRRL62606</strain>
    </source>
</reference>
<proteinExistence type="predicted"/>
<gene>
    <name evidence="1" type="ORF">CEP51_005060</name>
</gene>
<keyword evidence="2" id="KW-1185">Reference proteome</keyword>
<dbReference type="SUPFAM" id="SSF48452">
    <property type="entry name" value="TPR-like"/>
    <property type="match status" value="1"/>
</dbReference>
<comment type="caution">
    <text evidence="1">The sequence shown here is derived from an EMBL/GenBank/DDBJ whole genome shotgun (WGS) entry which is preliminary data.</text>
</comment>